<proteinExistence type="predicted"/>
<evidence type="ECO:0000313" key="3">
    <source>
        <dbReference type="Proteomes" id="UP000628984"/>
    </source>
</evidence>
<reference evidence="2" key="1">
    <citation type="journal article" date="2014" name="Int. J. Syst. Evol. Microbiol.">
        <title>Complete genome sequence of Corynebacterium casei LMG S-19264T (=DSM 44701T), isolated from a smear-ripened cheese.</title>
        <authorList>
            <consortium name="US DOE Joint Genome Institute (JGI-PGF)"/>
            <person name="Walter F."/>
            <person name="Albersmeier A."/>
            <person name="Kalinowski J."/>
            <person name="Ruckert C."/>
        </authorList>
    </citation>
    <scope>NUCLEOTIDE SEQUENCE</scope>
    <source>
        <strain evidence="2">KCTC 23714</strain>
    </source>
</reference>
<dbReference type="Proteomes" id="UP000628984">
    <property type="component" value="Unassembled WGS sequence"/>
</dbReference>
<gene>
    <name evidence="2" type="ORF">GCM10011452_38700</name>
</gene>
<protein>
    <submittedName>
        <fullName evidence="2">Uncharacterized protein</fullName>
    </submittedName>
</protein>
<dbReference type="EMBL" id="BMYQ01000038">
    <property type="protein sequence ID" value="GGW47668.1"/>
    <property type="molecule type" value="Genomic_DNA"/>
</dbReference>
<sequence length="113" mass="12931">MKLGAPVFHVPPHLWRANQKRKLLETEAEMKVTAKNLAAKAAKLAKEEAELQRKEAQLRTLRDQQIAQQKNAARHLEQIAQDIALLQGLWHETGLDLSPVLQQLEKRYRAPRA</sequence>
<comment type="caution">
    <text evidence="2">The sequence shown here is derived from an EMBL/GenBank/DDBJ whole genome shotgun (WGS) entry which is preliminary data.</text>
</comment>
<feature type="coiled-coil region" evidence="1">
    <location>
        <begin position="34"/>
        <end position="71"/>
    </location>
</feature>
<keyword evidence="3" id="KW-1185">Reference proteome</keyword>
<name>A0A918MRF9_9RHOB</name>
<keyword evidence="1" id="KW-0175">Coiled coil</keyword>
<accession>A0A918MRF9</accession>
<evidence type="ECO:0000256" key="1">
    <source>
        <dbReference type="SAM" id="Coils"/>
    </source>
</evidence>
<evidence type="ECO:0000313" key="2">
    <source>
        <dbReference type="EMBL" id="GGW47668.1"/>
    </source>
</evidence>
<organism evidence="2 3">
    <name type="scientific">Gemmobacter lanyuensis</name>
    <dbReference type="NCBI Taxonomy" id="1054497"/>
    <lineage>
        <taxon>Bacteria</taxon>
        <taxon>Pseudomonadati</taxon>
        <taxon>Pseudomonadota</taxon>
        <taxon>Alphaproteobacteria</taxon>
        <taxon>Rhodobacterales</taxon>
        <taxon>Paracoccaceae</taxon>
        <taxon>Gemmobacter</taxon>
    </lineage>
</organism>
<reference evidence="2" key="2">
    <citation type="submission" date="2020-09" db="EMBL/GenBank/DDBJ databases">
        <authorList>
            <person name="Sun Q."/>
            <person name="Kim S."/>
        </authorList>
    </citation>
    <scope>NUCLEOTIDE SEQUENCE</scope>
    <source>
        <strain evidence="2">KCTC 23714</strain>
    </source>
</reference>
<dbReference type="AlphaFoldDB" id="A0A918MRF9"/>